<keyword evidence="2 5" id="KW-0812">Transmembrane</keyword>
<comment type="caution">
    <text evidence="5">Lacks conserved residue(s) required for the propagation of feature annotation.</text>
</comment>
<dbReference type="GO" id="GO:0015267">
    <property type="term" value="F:channel activity"/>
    <property type="evidence" value="ECO:0007669"/>
    <property type="project" value="TreeGrafter"/>
</dbReference>
<dbReference type="AlphaFoldDB" id="A0A9P1IGD6"/>
<dbReference type="InterPro" id="IPR051883">
    <property type="entry name" value="AQP11/12_channel"/>
</dbReference>
<proteinExistence type="inferred from homology"/>
<gene>
    <name evidence="6" type="ORF">CAMP_LOCUS7749</name>
</gene>
<dbReference type="OrthoDB" id="1580043at2759"/>
<evidence type="ECO:0000256" key="1">
    <source>
        <dbReference type="ARBA" id="ARBA00004141"/>
    </source>
</evidence>
<evidence type="ECO:0000256" key="3">
    <source>
        <dbReference type="ARBA" id="ARBA00022989"/>
    </source>
</evidence>
<comment type="subcellular location">
    <subcellularLocation>
        <location evidence="1">Membrane</location>
        <topology evidence="1">Multi-pass membrane protein</topology>
    </subcellularLocation>
</comment>
<feature type="transmembrane region" description="Helical" evidence="5">
    <location>
        <begin position="230"/>
        <end position="251"/>
    </location>
</feature>
<evidence type="ECO:0000256" key="2">
    <source>
        <dbReference type="ARBA" id="ARBA00022692"/>
    </source>
</evidence>
<dbReference type="EMBL" id="CANHGI010000003">
    <property type="protein sequence ID" value="CAI5445112.1"/>
    <property type="molecule type" value="Genomic_DNA"/>
</dbReference>
<dbReference type="InterPro" id="IPR023271">
    <property type="entry name" value="Aquaporin-like"/>
</dbReference>
<keyword evidence="7" id="KW-1185">Reference proteome</keyword>
<dbReference type="InterPro" id="IPR016697">
    <property type="entry name" value="Aquaporin_11/12"/>
</dbReference>
<keyword evidence="4 5" id="KW-0472">Membrane</keyword>
<dbReference type="PIRSF" id="PIRSF017529">
    <property type="entry name" value="Aquaporin_11/12"/>
    <property type="match status" value="1"/>
</dbReference>
<evidence type="ECO:0000313" key="6">
    <source>
        <dbReference type="EMBL" id="CAI5445112.1"/>
    </source>
</evidence>
<name>A0A9P1IGD6_9PELO</name>
<dbReference type="PANTHER" id="PTHR21191">
    <property type="entry name" value="AQUAPORIN"/>
    <property type="match status" value="1"/>
</dbReference>
<comment type="caution">
    <text evidence="6">The sequence shown here is derived from an EMBL/GenBank/DDBJ whole genome shotgun (WGS) entry which is preliminary data.</text>
</comment>
<dbReference type="GO" id="GO:0005737">
    <property type="term" value="C:cytoplasm"/>
    <property type="evidence" value="ECO:0007669"/>
    <property type="project" value="TreeGrafter"/>
</dbReference>
<evidence type="ECO:0000256" key="5">
    <source>
        <dbReference type="PIRNR" id="PIRNR017529"/>
    </source>
</evidence>
<accession>A0A9P1IGD6</accession>
<organism evidence="6 7">
    <name type="scientific">Caenorhabditis angaria</name>
    <dbReference type="NCBI Taxonomy" id="860376"/>
    <lineage>
        <taxon>Eukaryota</taxon>
        <taxon>Metazoa</taxon>
        <taxon>Ecdysozoa</taxon>
        <taxon>Nematoda</taxon>
        <taxon>Chromadorea</taxon>
        <taxon>Rhabditida</taxon>
        <taxon>Rhabditina</taxon>
        <taxon>Rhabditomorpha</taxon>
        <taxon>Rhabditoidea</taxon>
        <taxon>Rhabditidae</taxon>
        <taxon>Peloderinae</taxon>
        <taxon>Caenorhabditis</taxon>
    </lineage>
</organism>
<keyword evidence="3 5" id="KW-1133">Transmembrane helix</keyword>
<dbReference type="GO" id="GO:0016020">
    <property type="term" value="C:membrane"/>
    <property type="evidence" value="ECO:0007669"/>
    <property type="project" value="UniProtKB-SubCell"/>
</dbReference>
<feature type="transmembrane region" description="Helical" evidence="5">
    <location>
        <begin position="72"/>
        <end position="91"/>
    </location>
</feature>
<dbReference type="Gene3D" id="1.20.1080.10">
    <property type="entry name" value="Glycerol uptake facilitator protein"/>
    <property type="match status" value="1"/>
</dbReference>
<feature type="transmembrane region" description="Helical" evidence="5">
    <location>
        <begin position="112"/>
        <end position="131"/>
    </location>
</feature>
<dbReference type="Proteomes" id="UP001152747">
    <property type="component" value="Unassembled WGS sequence"/>
</dbReference>
<comment type="similarity">
    <text evidence="5">Belongs to the MIP/aquaporin (TC 1.A.8) family.</text>
</comment>
<dbReference type="SUPFAM" id="SSF81338">
    <property type="entry name" value="Aquaporin-like"/>
    <property type="match status" value="1"/>
</dbReference>
<dbReference type="PANTHER" id="PTHR21191:SF2">
    <property type="entry name" value="AQUAPORIN"/>
    <property type="match status" value="1"/>
</dbReference>
<sequence length="266" mass="30538">MYEIIQPYIPTGAFKDALIYYSTVILVCQLGRYICDKTLSKKSRFYILAIEFFGTLQVTTTVYENAVIDIYLGRKCFALTLFIMGILFAYYNRGAYCGPFMPIEQFYYNKISLSHFVQLLAAQFSAGYISYRFARTIWLQATIQSEPHINIVGIYEQCAFNHPYHIYLHLLFELVGSFTIRHVLTRSTSSTFSAFFMAMVFTGVVTFVGDQALDPLIATTLFYGCRGLDFQHFILVYWISPVIGWLLSAHIDSKAVQPKKSKKKTN</sequence>
<reference evidence="6" key="1">
    <citation type="submission" date="2022-11" db="EMBL/GenBank/DDBJ databases">
        <authorList>
            <person name="Kikuchi T."/>
        </authorList>
    </citation>
    <scope>NUCLEOTIDE SEQUENCE</scope>
    <source>
        <strain evidence="6">PS1010</strain>
    </source>
</reference>
<evidence type="ECO:0000256" key="4">
    <source>
        <dbReference type="ARBA" id="ARBA00023136"/>
    </source>
</evidence>
<feature type="transmembrane region" description="Helical" evidence="5">
    <location>
        <begin position="191"/>
        <end position="210"/>
    </location>
</feature>
<evidence type="ECO:0000313" key="7">
    <source>
        <dbReference type="Proteomes" id="UP001152747"/>
    </source>
</evidence>
<protein>
    <recommendedName>
        <fullName evidence="5">Aquaporin</fullName>
    </recommendedName>
</protein>